<dbReference type="Proteomes" id="UP000189632">
    <property type="component" value="Chromosome"/>
</dbReference>
<proteinExistence type="predicted"/>
<dbReference type="AlphaFoldDB" id="A0A1U9MJA5"/>
<dbReference type="KEGG" id="bapi:BBC0122_018390"/>
<name>A0A1U9MJA5_9HYPH</name>
<dbReference type="EMBL" id="CP015625">
    <property type="protein sequence ID" value="AQT47936.1"/>
    <property type="molecule type" value="Genomic_DNA"/>
</dbReference>
<evidence type="ECO:0000313" key="1">
    <source>
        <dbReference type="EMBL" id="AQT47936.1"/>
    </source>
</evidence>
<keyword evidence="2" id="KW-1185">Reference proteome</keyword>
<reference evidence="1 2" key="1">
    <citation type="submission" date="2016-11" db="EMBL/GenBank/DDBJ databases">
        <title>Comparative genomics of Bartonella apis.</title>
        <authorList>
            <person name="Engel P."/>
        </authorList>
    </citation>
    <scope>NUCLEOTIDE SEQUENCE [LARGE SCALE GENOMIC DNA]</scope>
    <source>
        <strain evidence="1 2">BBC0122</strain>
    </source>
</reference>
<sequence length="136" mass="15938">MSYDDIRTASIIIYPYLWEHQASKGETEGRKKRPAAVAMRLLQNDLLILWPITTKEPSQDRFAVEIPDIEKRRAGLEQDLRLWIILDEFNIDKIGSSFYLEPDPPIGAFSKAFFLPLVREFIERRQQLKGIERYKG</sequence>
<dbReference type="OrthoDB" id="7432864at2"/>
<organism evidence="1 2">
    <name type="scientific">Bartonella choladocola</name>
    <dbReference type="NCBI Taxonomy" id="2750995"/>
    <lineage>
        <taxon>Bacteria</taxon>
        <taxon>Pseudomonadati</taxon>
        <taxon>Pseudomonadota</taxon>
        <taxon>Alphaproteobacteria</taxon>
        <taxon>Hyphomicrobiales</taxon>
        <taxon>Bartonellaceae</taxon>
        <taxon>Bartonella</taxon>
    </lineage>
</organism>
<evidence type="ECO:0000313" key="2">
    <source>
        <dbReference type="Proteomes" id="UP000189632"/>
    </source>
</evidence>
<gene>
    <name evidence="1" type="ORF">BBC0122_018390</name>
</gene>
<accession>A0A1U9MJA5</accession>
<dbReference type="RefSeq" id="WP_077993344.1">
    <property type="nucleotide sequence ID" value="NZ_CAXUOT020000003.1"/>
</dbReference>
<protein>
    <recommendedName>
        <fullName evidence="3">PemK-like, MazF-like toxin of type II toxin-antitoxin system</fullName>
    </recommendedName>
</protein>
<evidence type="ECO:0008006" key="3">
    <source>
        <dbReference type="Google" id="ProtNLM"/>
    </source>
</evidence>